<evidence type="ECO:0000259" key="4">
    <source>
        <dbReference type="Pfam" id="PF24277"/>
    </source>
</evidence>
<dbReference type="Pfam" id="PF04967">
    <property type="entry name" value="HTH_10"/>
    <property type="match status" value="1"/>
</dbReference>
<dbReference type="OrthoDB" id="168808at2157"/>
<dbReference type="AlphaFoldDB" id="A0A285N484"/>
<dbReference type="RefSeq" id="WP_097007530.1">
    <property type="nucleotide sequence ID" value="NZ_OBEJ01000001.1"/>
</dbReference>
<feature type="domain" description="DmsR-like N-terminal" evidence="4">
    <location>
        <begin position="1"/>
        <end position="136"/>
    </location>
</feature>
<protein>
    <submittedName>
        <fullName evidence="5">Uncharacterized protein</fullName>
    </submittedName>
</protein>
<dbReference type="InterPro" id="IPR013324">
    <property type="entry name" value="RNA_pol_sigma_r3/r4-like"/>
</dbReference>
<dbReference type="InterPro" id="IPR036388">
    <property type="entry name" value="WH-like_DNA-bd_sf"/>
</dbReference>
<dbReference type="PANTHER" id="PTHR34236">
    <property type="entry name" value="DIMETHYL SULFOXIDE REDUCTASE TRANSCRIPTIONAL ACTIVATOR"/>
    <property type="match status" value="1"/>
</dbReference>
<gene>
    <name evidence="5" type="ORF">SAMN06269185_0510</name>
</gene>
<dbReference type="Pfam" id="PF24277">
    <property type="entry name" value="DmsR_N"/>
    <property type="match status" value="1"/>
</dbReference>
<dbReference type="InterPro" id="IPR007050">
    <property type="entry name" value="HTH_bacterioopsin"/>
</dbReference>
<reference evidence="5 6" key="1">
    <citation type="submission" date="2017-09" db="EMBL/GenBank/DDBJ databases">
        <authorList>
            <person name="Ehlers B."/>
            <person name="Leendertz F.H."/>
        </authorList>
    </citation>
    <scope>NUCLEOTIDE SEQUENCE [LARGE SCALE GENOMIC DNA]</scope>
    <source>
        <strain evidence="5 6">DSM 27208</strain>
    </source>
</reference>
<accession>A0A285N484</accession>
<evidence type="ECO:0000313" key="5">
    <source>
        <dbReference type="EMBL" id="SNZ04285.1"/>
    </source>
</evidence>
<sequence>MSEGVRAQIEIASPGECPVAAAAADADARIDRIDRASGGRDGVVTEEFAVDSDADVAIEATPVAERDGQTVYRFERDRTEPCACDLVEQTGPPLADVSAADGGLELSFRAVDVAEVRAVVAALGDAFDGVRLRSLGHGSDADDADAVLVDRSVLTERQRRVLRRAYELGYFEYPKGANASEVADELGIARSTFTEHLAAAQSKLYEAILSIER</sequence>
<dbReference type="Proteomes" id="UP000219453">
    <property type="component" value="Unassembled WGS sequence"/>
</dbReference>
<evidence type="ECO:0000259" key="3">
    <source>
        <dbReference type="Pfam" id="PF04967"/>
    </source>
</evidence>
<organism evidence="5 6">
    <name type="scientific">Natronoarchaeum philippinense</name>
    <dbReference type="NCBI Taxonomy" id="558529"/>
    <lineage>
        <taxon>Archaea</taxon>
        <taxon>Methanobacteriati</taxon>
        <taxon>Methanobacteriota</taxon>
        <taxon>Stenosarchaea group</taxon>
        <taxon>Halobacteria</taxon>
        <taxon>Halobacteriales</taxon>
        <taxon>Natronoarchaeaceae</taxon>
    </lineage>
</organism>
<dbReference type="SUPFAM" id="SSF88659">
    <property type="entry name" value="Sigma3 and sigma4 domains of RNA polymerase sigma factors"/>
    <property type="match status" value="1"/>
</dbReference>
<evidence type="ECO:0000256" key="2">
    <source>
        <dbReference type="ARBA" id="ARBA00023163"/>
    </source>
</evidence>
<keyword evidence="2" id="KW-0804">Transcription</keyword>
<keyword evidence="6" id="KW-1185">Reference proteome</keyword>
<dbReference type="Gene3D" id="1.10.10.10">
    <property type="entry name" value="Winged helix-like DNA-binding domain superfamily/Winged helix DNA-binding domain"/>
    <property type="match status" value="1"/>
</dbReference>
<feature type="domain" description="HTH bat-type" evidence="3">
    <location>
        <begin position="154"/>
        <end position="205"/>
    </location>
</feature>
<keyword evidence="1" id="KW-0805">Transcription regulation</keyword>
<dbReference type="EMBL" id="OBEJ01000001">
    <property type="protein sequence ID" value="SNZ04285.1"/>
    <property type="molecule type" value="Genomic_DNA"/>
</dbReference>
<evidence type="ECO:0000256" key="1">
    <source>
        <dbReference type="ARBA" id="ARBA00023015"/>
    </source>
</evidence>
<dbReference type="PANTHER" id="PTHR34236:SF1">
    <property type="entry name" value="DIMETHYL SULFOXIDE REDUCTASE TRANSCRIPTIONAL ACTIVATOR"/>
    <property type="match status" value="1"/>
</dbReference>
<dbReference type="InterPro" id="IPR056433">
    <property type="entry name" value="DmsR-like_N"/>
</dbReference>
<proteinExistence type="predicted"/>
<name>A0A285N484_NATPI</name>
<evidence type="ECO:0000313" key="6">
    <source>
        <dbReference type="Proteomes" id="UP000219453"/>
    </source>
</evidence>